<protein>
    <submittedName>
        <fullName evidence="3">Tape measure protein</fullName>
    </submittedName>
</protein>
<name>A0A7S7AI88_9GAMM</name>
<accession>A0A7S7AI88</accession>
<dbReference type="Proteomes" id="UP000593966">
    <property type="component" value="Chromosome"/>
</dbReference>
<feature type="coiled-coil region" evidence="1">
    <location>
        <begin position="189"/>
        <end position="250"/>
    </location>
</feature>
<proteinExistence type="predicted"/>
<evidence type="ECO:0000259" key="2">
    <source>
        <dbReference type="Pfam" id="PF20155"/>
    </source>
</evidence>
<gene>
    <name evidence="3" type="ORF">G0028_14080</name>
</gene>
<dbReference type="EMBL" id="CP048659">
    <property type="protein sequence ID" value="QOW46927.1"/>
    <property type="molecule type" value="Genomic_DNA"/>
</dbReference>
<dbReference type="RefSeq" id="WP_194088728.1">
    <property type="nucleotide sequence ID" value="NZ_CP048659.1"/>
</dbReference>
<evidence type="ECO:0000313" key="4">
    <source>
        <dbReference type="Proteomes" id="UP000593966"/>
    </source>
</evidence>
<organism evidence="3 4">
    <name type="scientific">Acinetobacter piscicola</name>
    <dbReference type="NCBI Taxonomy" id="2006115"/>
    <lineage>
        <taxon>Bacteria</taxon>
        <taxon>Pseudomonadati</taxon>
        <taxon>Pseudomonadota</taxon>
        <taxon>Gammaproteobacteria</taxon>
        <taxon>Moraxellales</taxon>
        <taxon>Moraxellaceae</taxon>
        <taxon>Acinetobacter</taxon>
    </lineage>
</organism>
<evidence type="ECO:0000313" key="3">
    <source>
        <dbReference type="EMBL" id="QOW46927.1"/>
    </source>
</evidence>
<dbReference type="InterPro" id="IPR013491">
    <property type="entry name" value="Tape_meas_N"/>
</dbReference>
<keyword evidence="1" id="KW-0175">Coiled coil</keyword>
<feature type="domain" description="Tape measure protein N-terminal" evidence="2">
    <location>
        <begin position="301"/>
        <end position="490"/>
    </location>
</feature>
<dbReference type="NCBIfam" id="TIGR02675">
    <property type="entry name" value="tape_meas_nterm"/>
    <property type="match status" value="1"/>
</dbReference>
<feature type="coiled-coil region" evidence="1">
    <location>
        <begin position="92"/>
        <end position="146"/>
    </location>
</feature>
<reference evidence="3 4" key="1">
    <citation type="submission" date="2020-02" db="EMBL/GenBank/DDBJ databases">
        <title>Tigecycline-resistant Acinetobacter species from pigs and migratory birds.</title>
        <authorList>
            <person name="Chen C."/>
            <person name="Sun J."/>
            <person name="Liao X.-P."/>
            <person name="Liu Y.-H."/>
        </authorList>
    </citation>
    <scope>NUCLEOTIDE SEQUENCE [LARGE SCALE GENOMIC DNA]</scope>
    <source>
        <strain evidence="3 4">YH12207_T</strain>
    </source>
</reference>
<sequence length="1433" mass="156003">MARDLTFKLILNADTNNLTQNLERSSDAAKQMFDRIKLEADRLRQSMQMSNEVSMLVQSFDNARLELNRLSDASEVSSENIQQMGEYGQQAINRMQGELQEARLELNRLSATNATPHDIQNAQDRVRQLERSIDQTRTAVDAYQDAARAASETSPVPTQFQQQISRLVTNLDDVRNSIDQNGRSATHTREQLEQLARNATQQLQLYEQQLESARLEVNRLAATNASPQDIEQARQRVRELETGIDQATTSLRGFENAAGRGTRELEQGAERSDSALGKVSRSINVLQGAMAALGIGFGVHELAQIADNFQNISAQVNLVSNDSKELHEALEGVRQVATRTTSSLEATANLYARINQAGKDLGVTQKQALQITEAINQSIQISGGSAASAEAAITQLIQGLQSGVLRGEEFNSMMEQAPRLTTALADSLNVTKGELREMAGEGQLTAEVVIKALKEQSDVINEEYKKIPTTIGGALTNLKTNFTMLIGEIDSTNAASKGIVSTLLALSENLDVLKVLFNDAAQVAAYFSDRLDKTDPSTIEAVKNAVITAYDALKTLISTLTEVGDTINDVFFTGLDVLFNWGGAIDGTSEKVNGLAVLINGLAVAIGALSDGTKTIGIGVSLLIGAYYDVAAAATYYIKMFTWGDVRAKLDNDYKVLTEQRDKYYAKAKEDALNFESDTQKALDNSVLNAEQANQKKVESSKKALQDILDAEAKADQQLVDNATKKAELDKQLIEARKAGNDELAREIISKIKEIDDFEDKNNQASAQRDKDRLKSAQELAEASMQLNKGKLDDLTKEELLRSGIIAKIDEQGKLELSVHEDNTKANADRMAKLEALSVKEKELEQGRVVATQETGNAIVQNEAFIASEKVRLNDVANAALKSGNFEAYSQAKLDLDALSNAQTQANQQRLDQHQQSNDEIQQIDASSFAMQKNYSDEQVRLSQVAAQAKKDGNFEAYSQAMLQIDQLTASQTQADQLVSQSDLDTLRKKEEITKEKITLAQQIIDSTNGIITKEQELQFTSQGLVVEYDEQGKAAIKRSQTFSGAAKALGLDVSQALNLVSEEFNKSEESLDTVVVGLGEMGATGQQATDMIYQGWQKWVEQAKNQAEIDAAKAKLVEFEEQGVFSAKQVQMGMEYLDQVNGKIPENISEIEKAYKLLGVTSSAEASKMASAQMNAFNVMQQSGTASTEQVREALINMADKIYASGDAAKIAWYEAKLASVGLSSSVNEAGKVTVDAGTQMEHSMHRVRDAAHGAQQGFRDLGATAREEALSTTEAWAKALDAKSTANRGVKGSKTRMAYNAQEIAAELEAMGYDSKKAKQIAQGIYNSSKNPMDGYKSASTTWLAKNGYDPIGAFAGGGGGISNTYFVKEALEKYQNYVPNSNVANLSEPSKTVKYEIAAGNKSAAVYGNPSTGKDLESMLSELEAIKKSS</sequence>
<evidence type="ECO:0000256" key="1">
    <source>
        <dbReference type="SAM" id="Coils"/>
    </source>
</evidence>
<keyword evidence="4" id="KW-1185">Reference proteome</keyword>
<dbReference type="Pfam" id="PF20155">
    <property type="entry name" value="TMP_3"/>
    <property type="match status" value="1"/>
</dbReference>